<feature type="region of interest" description="Disordered" evidence="1">
    <location>
        <begin position="81"/>
        <end position="102"/>
    </location>
</feature>
<protein>
    <submittedName>
        <fullName evidence="2">Uncharacterized protein</fullName>
    </submittedName>
</protein>
<organism evidence="2 3">
    <name type="scientific">Agromyces marinus</name>
    <dbReference type="NCBI Taxonomy" id="1389020"/>
    <lineage>
        <taxon>Bacteria</taxon>
        <taxon>Bacillati</taxon>
        <taxon>Actinomycetota</taxon>
        <taxon>Actinomycetes</taxon>
        <taxon>Micrococcales</taxon>
        <taxon>Microbacteriaceae</taxon>
        <taxon>Agromyces</taxon>
    </lineage>
</organism>
<accession>A0ABN6Y892</accession>
<reference evidence="3" key="1">
    <citation type="journal article" date="2019" name="Int. J. Syst. Evol. Microbiol.">
        <title>The Global Catalogue of Microorganisms (GCM) 10K type strain sequencing project: providing services to taxonomists for standard genome sequencing and annotation.</title>
        <authorList>
            <consortium name="The Broad Institute Genomics Platform"/>
            <consortium name="The Broad Institute Genome Sequencing Center for Infectious Disease"/>
            <person name="Wu L."/>
            <person name="Ma J."/>
        </authorList>
    </citation>
    <scope>NUCLEOTIDE SEQUENCE [LARGE SCALE GENOMIC DNA]</scope>
    <source>
        <strain evidence="3">NBRC 109019</strain>
    </source>
</reference>
<sequence>MYLGTYVTPGFSSEHDDIWVEAMLTTALGEANYPGDSTTSENWPGFAPGHSGVLNTMAPTQFDVSGIVDLDVKPPILWIRGRTTSSSRTRRSSTSTTSARSA</sequence>
<evidence type="ECO:0000313" key="3">
    <source>
        <dbReference type="Proteomes" id="UP001321477"/>
    </source>
</evidence>
<name>A0ABN6Y892_9MICO</name>
<proteinExistence type="predicted"/>
<evidence type="ECO:0000313" key="2">
    <source>
        <dbReference type="EMBL" id="BDZ53564.1"/>
    </source>
</evidence>
<keyword evidence="3" id="KW-1185">Reference proteome</keyword>
<dbReference type="Proteomes" id="UP001321477">
    <property type="component" value="Chromosome"/>
</dbReference>
<dbReference type="EMBL" id="AP027734">
    <property type="protein sequence ID" value="BDZ53564.1"/>
    <property type="molecule type" value="Genomic_DNA"/>
</dbReference>
<gene>
    <name evidence="2" type="ORF">GCM10025870_06370</name>
</gene>
<evidence type="ECO:0000256" key="1">
    <source>
        <dbReference type="SAM" id="MobiDB-lite"/>
    </source>
</evidence>
<dbReference type="RefSeq" id="WP_286329361.1">
    <property type="nucleotide sequence ID" value="NZ_AP027734.1"/>
</dbReference>
<feature type="compositionally biased region" description="Low complexity" evidence="1">
    <location>
        <begin position="82"/>
        <end position="102"/>
    </location>
</feature>